<dbReference type="Proteomes" id="UP000053989">
    <property type="component" value="Unassembled WGS sequence"/>
</dbReference>
<accession>A0A0C3DXB3</accession>
<sequence>MSLLCWFFSINSVPTVYEYRPSNAIVTSSQAVITALNHYLYRISTCTAHGPI</sequence>
<dbReference type="EMBL" id="KN822058">
    <property type="protein sequence ID" value="KIM60814.1"/>
    <property type="molecule type" value="Genomic_DNA"/>
</dbReference>
<organism evidence="1 2">
    <name type="scientific">Scleroderma citrinum Foug A</name>
    <dbReference type="NCBI Taxonomy" id="1036808"/>
    <lineage>
        <taxon>Eukaryota</taxon>
        <taxon>Fungi</taxon>
        <taxon>Dikarya</taxon>
        <taxon>Basidiomycota</taxon>
        <taxon>Agaricomycotina</taxon>
        <taxon>Agaricomycetes</taxon>
        <taxon>Agaricomycetidae</taxon>
        <taxon>Boletales</taxon>
        <taxon>Sclerodermatineae</taxon>
        <taxon>Sclerodermataceae</taxon>
        <taxon>Scleroderma</taxon>
    </lineage>
</organism>
<name>A0A0C3DXB3_9AGAM</name>
<keyword evidence="2" id="KW-1185">Reference proteome</keyword>
<evidence type="ECO:0000313" key="2">
    <source>
        <dbReference type="Proteomes" id="UP000053989"/>
    </source>
</evidence>
<protein>
    <submittedName>
        <fullName evidence="1">Uncharacterized protein</fullName>
    </submittedName>
</protein>
<dbReference type="HOGENOM" id="CLU_3088638_0_0_1"/>
<dbReference type="InParanoid" id="A0A0C3DXB3"/>
<evidence type="ECO:0000313" key="1">
    <source>
        <dbReference type="EMBL" id="KIM60814.1"/>
    </source>
</evidence>
<gene>
    <name evidence="1" type="ORF">SCLCIDRAFT_930437</name>
</gene>
<proteinExistence type="predicted"/>
<reference evidence="1 2" key="1">
    <citation type="submission" date="2014-04" db="EMBL/GenBank/DDBJ databases">
        <authorList>
            <consortium name="DOE Joint Genome Institute"/>
            <person name="Kuo A."/>
            <person name="Kohler A."/>
            <person name="Nagy L.G."/>
            <person name="Floudas D."/>
            <person name="Copeland A."/>
            <person name="Barry K.W."/>
            <person name="Cichocki N."/>
            <person name="Veneault-Fourrey C."/>
            <person name="LaButti K."/>
            <person name="Lindquist E.A."/>
            <person name="Lipzen A."/>
            <person name="Lundell T."/>
            <person name="Morin E."/>
            <person name="Murat C."/>
            <person name="Sun H."/>
            <person name="Tunlid A."/>
            <person name="Henrissat B."/>
            <person name="Grigoriev I.V."/>
            <person name="Hibbett D.S."/>
            <person name="Martin F."/>
            <person name="Nordberg H.P."/>
            <person name="Cantor M.N."/>
            <person name="Hua S.X."/>
        </authorList>
    </citation>
    <scope>NUCLEOTIDE SEQUENCE [LARGE SCALE GENOMIC DNA]</scope>
    <source>
        <strain evidence="1 2">Foug A</strain>
    </source>
</reference>
<dbReference type="AlphaFoldDB" id="A0A0C3DXB3"/>
<reference evidence="2" key="2">
    <citation type="submission" date="2015-01" db="EMBL/GenBank/DDBJ databases">
        <title>Evolutionary Origins and Diversification of the Mycorrhizal Mutualists.</title>
        <authorList>
            <consortium name="DOE Joint Genome Institute"/>
            <consortium name="Mycorrhizal Genomics Consortium"/>
            <person name="Kohler A."/>
            <person name="Kuo A."/>
            <person name="Nagy L.G."/>
            <person name="Floudas D."/>
            <person name="Copeland A."/>
            <person name="Barry K.W."/>
            <person name="Cichocki N."/>
            <person name="Veneault-Fourrey C."/>
            <person name="LaButti K."/>
            <person name="Lindquist E.A."/>
            <person name="Lipzen A."/>
            <person name="Lundell T."/>
            <person name="Morin E."/>
            <person name="Murat C."/>
            <person name="Riley R."/>
            <person name="Ohm R."/>
            <person name="Sun H."/>
            <person name="Tunlid A."/>
            <person name="Henrissat B."/>
            <person name="Grigoriev I.V."/>
            <person name="Hibbett D.S."/>
            <person name="Martin F."/>
        </authorList>
    </citation>
    <scope>NUCLEOTIDE SEQUENCE [LARGE SCALE GENOMIC DNA]</scope>
    <source>
        <strain evidence="2">Foug A</strain>
    </source>
</reference>
<feature type="non-terminal residue" evidence="1">
    <location>
        <position position="52"/>
    </location>
</feature>